<comment type="subcellular location">
    <subcellularLocation>
        <location evidence="1">Membrane</location>
    </subcellularLocation>
</comment>
<dbReference type="SUPFAM" id="SSF47928">
    <property type="entry name" value="N-terminal domain of the delta subunit of the F1F0-ATP synthase"/>
    <property type="match status" value="1"/>
</dbReference>
<protein>
    <recommendedName>
        <fullName evidence="3">ATP synthase subunit 5, mitochondrial</fullName>
    </recommendedName>
</protein>
<evidence type="ECO:0000256" key="2">
    <source>
        <dbReference type="ARBA" id="ARBA00007046"/>
    </source>
</evidence>
<sequence>MSSRVFFRSLATASKAVKPPVQLFGLDGTYAAALFTASAKDSTIEKSYQALGKVKELLQKDPKIQEYFSSPALSIDDRLIVVDTVSESLKLDKTVSNFLQVLAENNRLVEFDGVYKSFGVLNDANNGVVDATVTSAKPLDSKILKKLQASITKSSLVGEGKSLKLNNVVNPEILGGLIVEVGEKTVDASIVSKLGKLNNALKEAV</sequence>
<dbReference type="InterPro" id="IPR000711">
    <property type="entry name" value="ATPase_OSCP/dsu"/>
</dbReference>
<reference evidence="9" key="1">
    <citation type="submission" date="2021-03" db="EMBL/GenBank/DDBJ databases">
        <authorList>
            <person name="Palmer J.M."/>
        </authorList>
    </citation>
    <scope>NUCLEOTIDE SEQUENCE</scope>
    <source>
        <strain evidence="9">ARV_011</strain>
    </source>
</reference>
<evidence type="ECO:0000256" key="4">
    <source>
        <dbReference type="ARBA" id="ARBA00022448"/>
    </source>
</evidence>
<dbReference type="PANTHER" id="PTHR11910">
    <property type="entry name" value="ATP SYNTHASE DELTA CHAIN"/>
    <property type="match status" value="1"/>
</dbReference>
<dbReference type="Proteomes" id="UP000790833">
    <property type="component" value="Unassembled WGS sequence"/>
</dbReference>
<keyword evidence="10" id="KW-1185">Reference proteome</keyword>
<proteinExistence type="inferred from homology"/>
<evidence type="ECO:0000256" key="6">
    <source>
        <dbReference type="ARBA" id="ARBA00023065"/>
    </source>
</evidence>
<dbReference type="GO" id="GO:0046933">
    <property type="term" value="F:proton-transporting ATP synthase activity, rotational mechanism"/>
    <property type="evidence" value="ECO:0007669"/>
    <property type="project" value="InterPro"/>
</dbReference>
<keyword evidence="5" id="KW-0375">Hydrogen ion transport</keyword>
<keyword evidence="6" id="KW-0406">Ion transport</keyword>
<dbReference type="PRINTS" id="PR00125">
    <property type="entry name" value="ATPASEDELTA"/>
</dbReference>
<comment type="caution">
    <text evidence="9">The sequence shown here is derived from an EMBL/GenBank/DDBJ whole genome shotgun (WGS) entry which is preliminary data.</text>
</comment>
<dbReference type="Pfam" id="PF00213">
    <property type="entry name" value="OSCP"/>
    <property type="match status" value="1"/>
</dbReference>
<dbReference type="Gene3D" id="1.10.520.20">
    <property type="entry name" value="N-terminal domain of the delta subunit of the F1F0-ATP synthase"/>
    <property type="match status" value="1"/>
</dbReference>
<dbReference type="EMBL" id="JAHMUF010000008">
    <property type="protein sequence ID" value="KAG7194265.1"/>
    <property type="molecule type" value="Genomic_DNA"/>
</dbReference>
<keyword evidence="8" id="KW-0066">ATP synthesis</keyword>
<gene>
    <name evidence="9" type="primary">ATP5</name>
    <name evidence="9" type="ORF">KQ657_004992</name>
</gene>
<name>A0A9P8AJ13_9ASCO</name>
<evidence type="ECO:0000256" key="1">
    <source>
        <dbReference type="ARBA" id="ARBA00004370"/>
    </source>
</evidence>
<organism evidence="9 10">
    <name type="scientific">Scheffersomyces spartinae</name>
    <dbReference type="NCBI Taxonomy" id="45513"/>
    <lineage>
        <taxon>Eukaryota</taxon>
        <taxon>Fungi</taxon>
        <taxon>Dikarya</taxon>
        <taxon>Ascomycota</taxon>
        <taxon>Saccharomycotina</taxon>
        <taxon>Pichiomycetes</taxon>
        <taxon>Debaryomycetaceae</taxon>
        <taxon>Scheffersomyces</taxon>
    </lineage>
</organism>
<dbReference type="NCBIfam" id="TIGR01145">
    <property type="entry name" value="ATP_synt_delta"/>
    <property type="match status" value="1"/>
</dbReference>
<dbReference type="GeneID" id="66118366"/>
<dbReference type="RefSeq" id="XP_043049812.1">
    <property type="nucleotide sequence ID" value="XM_043195639.1"/>
</dbReference>
<dbReference type="InterPro" id="IPR026015">
    <property type="entry name" value="ATP_synth_OSCP/delta_N_sf"/>
</dbReference>
<dbReference type="PROSITE" id="PS00389">
    <property type="entry name" value="ATPASE_DELTA"/>
    <property type="match status" value="1"/>
</dbReference>
<evidence type="ECO:0000313" key="10">
    <source>
        <dbReference type="Proteomes" id="UP000790833"/>
    </source>
</evidence>
<dbReference type="InterPro" id="IPR020781">
    <property type="entry name" value="ATPase_OSCP/d_CS"/>
</dbReference>
<evidence type="ECO:0000256" key="8">
    <source>
        <dbReference type="ARBA" id="ARBA00023310"/>
    </source>
</evidence>
<dbReference type="AlphaFoldDB" id="A0A9P8AJ13"/>
<accession>A0A9P8AJ13</accession>
<evidence type="ECO:0000256" key="5">
    <source>
        <dbReference type="ARBA" id="ARBA00022781"/>
    </source>
</evidence>
<dbReference type="HAMAP" id="MF_01416">
    <property type="entry name" value="ATP_synth_delta_bact"/>
    <property type="match status" value="1"/>
</dbReference>
<keyword evidence="4" id="KW-0813">Transport</keyword>
<evidence type="ECO:0000256" key="3">
    <source>
        <dbReference type="ARBA" id="ARBA00014723"/>
    </source>
</evidence>
<dbReference type="GO" id="GO:0016020">
    <property type="term" value="C:membrane"/>
    <property type="evidence" value="ECO:0007669"/>
    <property type="project" value="UniProtKB-SubCell"/>
</dbReference>
<evidence type="ECO:0000313" key="9">
    <source>
        <dbReference type="EMBL" id="KAG7194265.1"/>
    </source>
</evidence>
<evidence type="ECO:0000256" key="7">
    <source>
        <dbReference type="ARBA" id="ARBA00023136"/>
    </source>
</evidence>
<dbReference type="OrthoDB" id="1262810at2759"/>
<comment type="similarity">
    <text evidence="2">Belongs to the ATPase delta chain family.</text>
</comment>
<keyword evidence="7" id="KW-0472">Membrane</keyword>